<sequence length="468" mass="49491">MAVQIVSPVRTEMEADVLAAYRARTPISAALHEEASVVMPGGDTRTVAFHAPYPLAVEHGQGSVLRDADGNEYLDLLNNYTSLIHGHAHPAITRAVTAQLRFGTAFPAPNRSQTRLATIVTERVASVDLIRFCNSGTEAVMNALRAARAFTGRDLVVKIEGGYHGTYDDVEVSVHPDPAADAVGSDEAPLPVVDTLGVPANTVEAVAVIPFNDIAAAERVFRERGDQIAAVIVEPVMGASGMIPADHHFLEALRALTVESGALLIFDEVMSFRLMPGGMQEHYRVRPDLTTFAKIIGGGFPVGAFGGRAAVMEQFNPHRPAPLWQSGTFNGNLATMVAGVAAMEAYPASEVVRINRLGDRLRSGLTAALNDAGVVGAVTGFGSFVGLHLGVQSVRSYRDGAAVDKGLARLLHLALLLEGVACAPRLMWCTSTAMDEATIDDVLARARRALAAVAPALPARRGAMAAVR</sequence>
<protein>
    <recommendedName>
        <fullName evidence="5">Glutamate-1-semialdehyde 2,1-aminomutase</fullName>
        <ecNumber evidence="4">5.4.3.8</ecNumber>
    </recommendedName>
    <alternativeName>
        <fullName evidence="9">Glutamate-1-semialdehyde aminotransferase</fullName>
    </alternativeName>
</protein>
<evidence type="ECO:0000256" key="6">
    <source>
        <dbReference type="ARBA" id="ARBA00022898"/>
    </source>
</evidence>
<dbReference type="Pfam" id="PF00202">
    <property type="entry name" value="Aminotran_3"/>
    <property type="match status" value="1"/>
</dbReference>
<dbReference type="EC" id="5.4.3.8" evidence="4"/>
<comment type="similarity">
    <text evidence="3">Belongs to the class-III pyridoxal-phosphate-dependent aminotransferase family. HemL subfamily.</text>
</comment>
<dbReference type="CDD" id="cd00610">
    <property type="entry name" value="OAT_like"/>
    <property type="match status" value="1"/>
</dbReference>
<dbReference type="GO" id="GO:0042286">
    <property type="term" value="F:glutamate-1-semialdehyde 2,1-aminomutase activity"/>
    <property type="evidence" value="ECO:0007669"/>
    <property type="project" value="UniProtKB-EC"/>
</dbReference>
<keyword evidence="8" id="KW-0627">Porphyrin biosynthesis</keyword>
<evidence type="ECO:0000256" key="3">
    <source>
        <dbReference type="ARBA" id="ARBA00008981"/>
    </source>
</evidence>
<dbReference type="InterPro" id="IPR015424">
    <property type="entry name" value="PyrdxlP-dep_Trfase"/>
</dbReference>
<evidence type="ECO:0000313" key="11">
    <source>
        <dbReference type="EMBL" id="CAA9561459.1"/>
    </source>
</evidence>
<evidence type="ECO:0000256" key="7">
    <source>
        <dbReference type="ARBA" id="ARBA00023235"/>
    </source>
</evidence>
<comment type="pathway">
    <text evidence="2">Porphyrin-containing compound metabolism; protoporphyrin-IX biosynthesis; 5-aminolevulinate from L-glutamyl-tRNA(Glu): step 2/2.</text>
</comment>
<reference evidence="11" key="1">
    <citation type="submission" date="2020-02" db="EMBL/GenBank/DDBJ databases">
        <authorList>
            <person name="Meier V. D."/>
        </authorList>
    </citation>
    <scope>NUCLEOTIDE SEQUENCE</scope>
    <source>
        <strain evidence="11">AVDCRST_MAG59</strain>
    </source>
</reference>
<dbReference type="AlphaFoldDB" id="A0A6J4UXM9"/>
<evidence type="ECO:0000256" key="1">
    <source>
        <dbReference type="ARBA" id="ARBA00001933"/>
    </source>
</evidence>
<accession>A0A6J4UXM9</accession>
<dbReference type="PANTHER" id="PTHR43713">
    <property type="entry name" value="GLUTAMATE-1-SEMIALDEHYDE 2,1-AMINOMUTASE"/>
    <property type="match status" value="1"/>
</dbReference>
<evidence type="ECO:0000256" key="4">
    <source>
        <dbReference type="ARBA" id="ARBA00012143"/>
    </source>
</evidence>
<dbReference type="Gene3D" id="3.90.1150.10">
    <property type="entry name" value="Aspartate Aminotransferase, domain 1"/>
    <property type="match status" value="1"/>
</dbReference>
<organism evidence="11">
    <name type="scientific">uncultured Thermomicrobiales bacterium</name>
    <dbReference type="NCBI Taxonomy" id="1645740"/>
    <lineage>
        <taxon>Bacteria</taxon>
        <taxon>Pseudomonadati</taxon>
        <taxon>Thermomicrobiota</taxon>
        <taxon>Thermomicrobia</taxon>
        <taxon>Thermomicrobiales</taxon>
        <taxon>environmental samples</taxon>
    </lineage>
</organism>
<comment type="cofactor">
    <cofactor evidence="1">
        <name>pyridoxal 5'-phosphate</name>
        <dbReference type="ChEBI" id="CHEBI:597326"/>
    </cofactor>
</comment>
<dbReference type="GO" id="GO:0006779">
    <property type="term" value="P:porphyrin-containing compound biosynthetic process"/>
    <property type="evidence" value="ECO:0007669"/>
    <property type="project" value="UniProtKB-KW"/>
</dbReference>
<dbReference type="InterPro" id="IPR015422">
    <property type="entry name" value="PyrdxlP-dep_Trfase_small"/>
</dbReference>
<dbReference type="GO" id="GO:0030170">
    <property type="term" value="F:pyridoxal phosphate binding"/>
    <property type="evidence" value="ECO:0007669"/>
    <property type="project" value="InterPro"/>
</dbReference>
<dbReference type="GO" id="GO:0008483">
    <property type="term" value="F:transaminase activity"/>
    <property type="evidence" value="ECO:0007669"/>
    <property type="project" value="InterPro"/>
</dbReference>
<evidence type="ECO:0000256" key="10">
    <source>
        <dbReference type="RuleBase" id="RU003560"/>
    </source>
</evidence>
<dbReference type="InterPro" id="IPR005814">
    <property type="entry name" value="Aminotrans_3"/>
</dbReference>
<evidence type="ECO:0000256" key="2">
    <source>
        <dbReference type="ARBA" id="ARBA00004819"/>
    </source>
</evidence>
<dbReference type="InterPro" id="IPR015421">
    <property type="entry name" value="PyrdxlP-dep_Trfase_major"/>
</dbReference>
<dbReference type="SUPFAM" id="SSF53383">
    <property type="entry name" value="PLP-dependent transferases"/>
    <property type="match status" value="1"/>
</dbReference>
<evidence type="ECO:0000256" key="5">
    <source>
        <dbReference type="ARBA" id="ARBA00015416"/>
    </source>
</evidence>
<dbReference type="FunFam" id="3.40.640.10:FF:000021">
    <property type="entry name" value="Glutamate-1-semialdehyde 2,1-aminomutase"/>
    <property type="match status" value="1"/>
</dbReference>
<dbReference type="EMBL" id="CADCWF010000162">
    <property type="protein sequence ID" value="CAA9561459.1"/>
    <property type="molecule type" value="Genomic_DNA"/>
</dbReference>
<evidence type="ECO:0000256" key="8">
    <source>
        <dbReference type="ARBA" id="ARBA00023244"/>
    </source>
</evidence>
<keyword evidence="7 11" id="KW-0413">Isomerase</keyword>
<dbReference type="Gene3D" id="3.40.640.10">
    <property type="entry name" value="Type I PLP-dependent aspartate aminotransferase-like (Major domain)"/>
    <property type="match status" value="1"/>
</dbReference>
<name>A0A6J4UXM9_9BACT</name>
<keyword evidence="6 10" id="KW-0663">Pyridoxal phosphate</keyword>
<gene>
    <name evidence="11" type="ORF">AVDCRST_MAG59-2649</name>
</gene>
<dbReference type="PANTHER" id="PTHR43713:SF3">
    <property type="entry name" value="GLUTAMATE-1-SEMIALDEHYDE 2,1-AMINOMUTASE 1, CHLOROPLASTIC-RELATED"/>
    <property type="match status" value="1"/>
</dbReference>
<evidence type="ECO:0000256" key="9">
    <source>
        <dbReference type="ARBA" id="ARBA00031365"/>
    </source>
</evidence>
<proteinExistence type="inferred from homology"/>